<feature type="disulfide bond" evidence="6">
    <location>
        <begin position="89"/>
        <end position="105"/>
    </location>
</feature>
<dbReference type="PROSITE" id="PS50015">
    <property type="entry name" value="SAP_B"/>
    <property type="match status" value="1"/>
</dbReference>
<evidence type="ECO:0000256" key="2">
    <source>
        <dbReference type="ARBA" id="ARBA00023157"/>
    </source>
</evidence>
<keyword evidence="5" id="KW-0479">Metal-binding</keyword>
<dbReference type="OrthoDB" id="282973at2759"/>
<feature type="region of interest" description="Disordered" evidence="8">
    <location>
        <begin position="151"/>
        <end position="170"/>
    </location>
</feature>
<dbReference type="InterPro" id="IPR041805">
    <property type="entry name" value="ASMase/PPN1_MPP"/>
</dbReference>
<keyword evidence="12" id="KW-1185">Reference proteome</keyword>
<dbReference type="InterPro" id="IPR011160">
    <property type="entry name" value="Sphingomy_PDE"/>
</dbReference>
<dbReference type="STRING" id="1380566.A0A179F506"/>
<evidence type="ECO:0000256" key="4">
    <source>
        <dbReference type="PIRNR" id="PIRNR000948"/>
    </source>
</evidence>
<dbReference type="GeneID" id="28849634"/>
<keyword evidence="7" id="KW-0175">Coiled coil</keyword>
<proteinExistence type="inferred from homology"/>
<name>A0A179F506_METCM</name>
<evidence type="ECO:0000313" key="11">
    <source>
        <dbReference type="EMBL" id="OAQ60507.1"/>
    </source>
</evidence>
<dbReference type="InterPro" id="IPR004843">
    <property type="entry name" value="Calcineurin-like_PHP"/>
</dbReference>
<feature type="coiled-coil region" evidence="7">
    <location>
        <begin position="617"/>
        <end position="644"/>
    </location>
</feature>
<dbReference type="InterPro" id="IPR008139">
    <property type="entry name" value="SaposinB_dom"/>
</dbReference>
<feature type="disulfide bond" evidence="6">
    <location>
        <begin position="201"/>
        <end position="228"/>
    </location>
</feature>
<gene>
    <name evidence="11" type="ORF">VFPPC_06640</name>
</gene>
<keyword evidence="5" id="KW-0862">Zinc</keyword>
<comment type="cofactor">
    <cofactor evidence="5">
        <name>Zn(2+)</name>
        <dbReference type="ChEBI" id="CHEBI:29105"/>
    </cofactor>
    <text evidence="5">Binds 2 Zn(2+) ions per subunit.</text>
</comment>
<dbReference type="SUPFAM" id="SSF56300">
    <property type="entry name" value="Metallo-dependent phosphatases"/>
    <property type="match status" value="1"/>
</dbReference>
<dbReference type="GO" id="GO:0046872">
    <property type="term" value="F:metal ion binding"/>
    <property type="evidence" value="ECO:0007669"/>
    <property type="project" value="UniProtKB-KW"/>
</dbReference>
<evidence type="ECO:0000256" key="5">
    <source>
        <dbReference type="PIRSR" id="PIRSR000948-1"/>
    </source>
</evidence>
<dbReference type="Proteomes" id="UP000078397">
    <property type="component" value="Unassembled WGS sequence"/>
</dbReference>
<dbReference type="GO" id="GO:0016020">
    <property type="term" value="C:membrane"/>
    <property type="evidence" value="ECO:0007669"/>
    <property type="project" value="GOC"/>
</dbReference>
<feature type="binding site" evidence="5">
    <location>
        <position position="179"/>
    </location>
    <ligand>
        <name>Zn(2+)</name>
        <dbReference type="ChEBI" id="CHEBI:29105"/>
        <label>1</label>
    </ligand>
</feature>
<keyword evidence="9" id="KW-0732">Signal</keyword>
<feature type="domain" description="Saposin B-type" evidence="10">
    <location>
        <begin position="55"/>
        <end position="147"/>
    </location>
</feature>
<dbReference type="AlphaFoldDB" id="A0A179F506"/>
<feature type="chain" id="PRO_5008101261" description="Sphingomyelin phosphodiesterase" evidence="9">
    <location>
        <begin position="18"/>
        <end position="646"/>
    </location>
</feature>
<dbReference type="CDD" id="cd00842">
    <property type="entry name" value="MPP_ASMase"/>
    <property type="match status" value="1"/>
</dbReference>
<dbReference type="PIRSF" id="PIRSF000948">
    <property type="entry name" value="Sphingomy_PDE"/>
    <property type="match status" value="1"/>
</dbReference>
<organism evidence="11 12">
    <name type="scientific">Pochonia chlamydosporia 170</name>
    <dbReference type="NCBI Taxonomy" id="1380566"/>
    <lineage>
        <taxon>Eukaryota</taxon>
        <taxon>Fungi</taxon>
        <taxon>Dikarya</taxon>
        <taxon>Ascomycota</taxon>
        <taxon>Pezizomycotina</taxon>
        <taxon>Sordariomycetes</taxon>
        <taxon>Hypocreomycetidae</taxon>
        <taxon>Hypocreales</taxon>
        <taxon>Clavicipitaceae</taxon>
        <taxon>Pochonia</taxon>
    </lineage>
</organism>
<sequence>MLFLLFFLMVAFTLGKGEPPKNNHVAGMEFYDTKQQQANLWKALKFWAKEGSVKNSMNCKACIGVLQYLQHQVTLDGDDKFILNAKALCDKLEDRHKKPEWGEVCRGVVEEHGRIFTNTLRSMDRVPKSQAATMLCNRWIKTCLSENPKPKLALTKRKRERGRPEPSGKEPIKIVHFSDLNIDPEYVEGARAECDNPVLCCRLPGGLETLWDEKNKHPAGPYGHPRTCDTPPLLEESMYQAIRKHVPDAAFSIFTGNVMGRQVWKSSPEVNAQQIERAYGKMSEYLKVVYGVVGNLESSPVNSFPYGNVSESNSQQWLYDRLSADWGSASGSIQEGEIQTGGRYSTKVPGGNLRIISINTNLYYSGNLWLYKDPVDVDPDGQLEWLANELELAEEAEENVWILGHMGFGDADVMLHASHAFNQILQRYSGTIAALFFGHTHMDQFQINYSNKTTTWNDRDHKHGEAHKQRNSSNAIVTSYLAPSLSPFRGNPSFRVYDVDPETFGVLDVTTYMADMNDEAFQTGPEWKEYFSARKAYAKLVKPKLTDPSVELTAGFWHNLTKFWNTAQYSKYYGRRTQGAKLWKGRQADWWNEICSMKGGLAEENCISDTVDDRMKREDEAGQAEKLKNIIKKKKKQKETLQGEDD</sequence>
<keyword evidence="1 4" id="KW-0378">Hydrolase</keyword>
<dbReference type="PANTHER" id="PTHR10340">
    <property type="entry name" value="SPHINGOMYELIN PHOSPHODIESTERASE"/>
    <property type="match status" value="1"/>
</dbReference>
<feature type="disulfide bond" evidence="6">
    <location>
        <begin position="194"/>
        <end position="200"/>
    </location>
</feature>
<dbReference type="Gene3D" id="3.60.21.10">
    <property type="match status" value="1"/>
</dbReference>
<feature type="binding site" evidence="5">
    <location>
        <position position="295"/>
    </location>
    <ligand>
        <name>Zn(2+)</name>
        <dbReference type="ChEBI" id="CHEBI:29105"/>
        <label>2</label>
    </ligand>
</feature>
<comment type="similarity">
    <text evidence="4">Belongs to the acid sphingomyelinase family.</text>
</comment>
<feature type="signal peptide" evidence="9">
    <location>
        <begin position="1"/>
        <end position="17"/>
    </location>
</feature>
<evidence type="ECO:0000313" key="12">
    <source>
        <dbReference type="Proteomes" id="UP000078397"/>
    </source>
</evidence>
<feature type="binding site" evidence="5">
    <location>
        <position position="439"/>
    </location>
    <ligand>
        <name>Zn(2+)</name>
        <dbReference type="ChEBI" id="CHEBI:29105"/>
        <label>2</label>
    </ligand>
</feature>
<evidence type="ECO:0000256" key="8">
    <source>
        <dbReference type="SAM" id="MobiDB-lite"/>
    </source>
</evidence>
<evidence type="ECO:0000259" key="10">
    <source>
        <dbReference type="PROSITE" id="PS50015"/>
    </source>
</evidence>
<protein>
    <recommendedName>
        <fullName evidence="4">Sphingomyelin phosphodiesterase</fullName>
    </recommendedName>
</protein>
<comment type="caution">
    <text evidence="11">The sequence shown here is derived from an EMBL/GenBank/DDBJ whole genome shotgun (WGS) entry which is preliminary data.</text>
</comment>
<feature type="binding site" evidence="5">
    <location>
        <position position="405"/>
    </location>
    <ligand>
        <name>Zn(2+)</name>
        <dbReference type="ChEBI" id="CHEBI:29105"/>
        <label>2</label>
    </ligand>
</feature>
<dbReference type="Pfam" id="PF00149">
    <property type="entry name" value="Metallophos"/>
    <property type="match status" value="1"/>
</dbReference>
<keyword evidence="2 6" id="KW-1015">Disulfide bond</keyword>
<dbReference type="InterPro" id="IPR029052">
    <property type="entry name" value="Metallo-depent_PP-like"/>
</dbReference>
<dbReference type="GO" id="GO:0004767">
    <property type="term" value="F:sphingomyelin phosphodiesterase activity"/>
    <property type="evidence" value="ECO:0007669"/>
    <property type="project" value="UniProtKB-UniRule"/>
</dbReference>
<feature type="binding site" evidence="5">
    <location>
        <position position="441"/>
    </location>
    <ligand>
        <name>Zn(2+)</name>
        <dbReference type="ChEBI" id="CHEBI:29105"/>
        <label>1</label>
    </ligand>
</feature>
<evidence type="ECO:0000256" key="9">
    <source>
        <dbReference type="SAM" id="SignalP"/>
    </source>
</evidence>
<dbReference type="PANTHER" id="PTHR10340:SF34">
    <property type="entry name" value="SPHINGOMYELIN PHOSPHODIESTERASE"/>
    <property type="match status" value="1"/>
</dbReference>
<evidence type="ECO:0000256" key="1">
    <source>
        <dbReference type="ARBA" id="ARBA00022801"/>
    </source>
</evidence>
<reference evidence="11 12" key="1">
    <citation type="journal article" date="2016" name="PLoS Pathog.">
        <title>Biosynthesis of antibiotic leucinostatins in bio-control fungus Purpureocillium lilacinum and their inhibition on phytophthora revealed by genome mining.</title>
        <authorList>
            <person name="Wang G."/>
            <person name="Liu Z."/>
            <person name="Lin R."/>
            <person name="Li E."/>
            <person name="Mao Z."/>
            <person name="Ling J."/>
            <person name="Yang Y."/>
            <person name="Yin W.B."/>
            <person name="Xie B."/>
        </authorList>
    </citation>
    <scope>NUCLEOTIDE SEQUENCE [LARGE SCALE GENOMIC DNA]</scope>
    <source>
        <strain evidence="11">170</strain>
    </source>
</reference>
<dbReference type="RefSeq" id="XP_018138385.1">
    <property type="nucleotide sequence ID" value="XM_018285640.1"/>
</dbReference>
<evidence type="ECO:0000256" key="3">
    <source>
        <dbReference type="ARBA" id="ARBA00023180"/>
    </source>
</evidence>
<dbReference type="EMBL" id="LSBJ02000008">
    <property type="protein sequence ID" value="OAQ60507.1"/>
    <property type="molecule type" value="Genomic_DNA"/>
</dbReference>
<comment type="function">
    <text evidence="4">Converts sphingomyelin to ceramide.</text>
</comment>
<keyword evidence="3" id="KW-0325">Glycoprotein</keyword>
<dbReference type="KEGG" id="pchm:VFPPC_06640"/>
<evidence type="ECO:0000256" key="7">
    <source>
        <dbReference type="SAM" id="Coils"/>
    </source>
</evidence>
<evidence type="ECO:0000256" key="6">
    <source>
        <dbReference type="PIRSR" id="PIRSR000948-2"/>
    </source>
</evidence>
<dbReference type="GO" id="GO:0006685">
    <property type="term" value="P:sphingomyelin catabolic process"/>
    <property type="evidence" value="ECO:0007669"/>
    <property type="project" value="UniProtKB-UniRule"/>
</dbReference>
<dbReference type="GO" id="GO:0016798">
    <property type="term" value="F:hydrolase activity, acting on glycosyl bonds"/>
    <property type="evidence" value="ECO:0007669"/>
    <property type="project" value="UniProtKB-KW"/>
</dbReference>
<accession>A0A179F506</accession>
<keyword evidence="4" id="KW-0326">Glycosidase</keyword>